<evidence type="ECO:0000256" key="5">
    <source>
        <dbReference type="ARBA" id="ARBA00022614"/>
    </source>
</evidence>
<keyword evidence="3" id="KW-0813">Transport</keyword>
<comment type="caution">
    <text evidence="20">The sequence shown here is derived from an EMBL/GenBank/DDBJ whole genome shotgun (WGS) entry which is preliminary data.</text>
</comment>
<dbReference type="GO" id="GO:0005886">
    <property type="term" value="C:plasma membrane"/>
    <property type="evidence" value="ECO:0007669"/>
    <property type="project" value="UniProtKB-SubCell"/>
</dbReference>
<feature type="compositionally biased region" description="Polar residues" evidence="16">
    <location>
        <begin position="66"/>
        <end position="80"/>
    </location>
</feature>
<evidence type="ECO:0000256" key="6">
    <source>
        <dbReference type="ARBA" id="ARBA00022692"/>
    </source>
</evidence>
<comment type="catalytic activity">
    <reaction evidence="13">
        <text>iodide(out) = iodide(in)</text>
        <dbReference type="Rhea" id="RHEA:66324"/>
        <dbReference type="ChEBI" id="CHEBI:16382"/>
    </reaction>
</comment>
<evidence type="ECO:0000256" key="16">
    <source>
        <dbReference type="SAM" id="MobiDB-lite"/>
    </source>
</evidence>
<dbReference type="SMART" id="SM00369">
    <property type="entry name" value="LRR_TYP"/>
    <property type="match status" value="6"/>
</dbReference>
<evidence type="ECO:0000256" key="9">
    <source>
        <dbReference type="ARBA" id="ARBA00023065"/>
    </source>
</evidence>
<dbReference type="GO" id="GO:0034220">
    <property type="term" value="P:monoatomic ion transmembrane transport"/>
    <property type="evidence" value="ECO:0007669"/>
    <property type="project" value="UniProtKB-KW"/>
</dbReference>
<dbReference type="InterPro" id="IPR003591">
    <property type="entry name" value="Leu-rich_rpt_typical-subtyp"/>
</dbReference>
<keyword evidence="8 17" id="KW-1133">Transmembrane helix</keyword>
<dbReference type="EMBL" id="BEZZ01000303">
    <property type="protein sequence ID" value="GCC30445.1"/>
    <property type="molecule type" value="Genomic_DNA"/>
</dbReference>
<evidence type="ECO:0000259" key="18">
    <source>
        <dbReference type="Pfam" id="PF12534"/>
    </source>
</evidence>
<dbReference type="Gene3D" id="3.80.10.10">
    <property type="entry name" value="Ribonuclease Inhibitor"/>
    <property type="match status" value="1"/>
</dbReference>
<dbReference type="InterPro" id="IPR052941">
    <property type="entry name" value="StomDev_PlantInt_Reg"/>
</dbReference>
<evidence type="ECO:0000256" key="8">
    <source>
        <dbReference type="ARBA" id="ARBA00022989"/>
    </source>
</evidence>
<feature type="domain" description="LRRC8 pannexin-like TM region" evidence="18">
    <location>
        <begin position="1"/>
        <end position="342"/>
    </location>
</feature>
<keyword evidence="6 17" id="KW-0812">Transmembrane</keyword>
<evidence type="ECO:0000256" key="11">
    <source>
        <dbReference type="ARBA" id="ARBA00023157"/>
    </source>
</evidence>
<comment type="subcellular location">
    <subcellularLocation>
        <location evidence="1">Cell membrane</location>
        <topology evidence="1">Multi-pass membrane protein</topology>
    </subcellularLocation>
</comment>
<keyword evidence="21" id="KW-1185">Reference proteome</keyword>
<dbReference type="Pfam" id="PF23598">
    <property type="entry name" value="LRR_14"/>
    <property type="match status" value="1"/>
</dbReference>
<dbReference type="AlphaFoldDB" id="A0A401SJC9"/>
<dbReference type="InterPro" id="IPR001611">
    <property type="entry name" value="Leu-rich_rpt"/>
</dbReference>
<name>A0A401SJC9_CHIPU</name>
<feature type="region of interest" description="Disordered" evidence="16">
    <location>
        <begin position="66"/>
        <end position="97"/>
    </location>
</feature>
<feature type="transmembrane region" description="Helical" evidence="17">
    <location>
        <begin position="324"/>
        <end position="346"/>
    </location>
</feature>
<evidence type="ECO:0000256" key="14">
    <source>
        <dbReference type="ARBA" id="ARBA00024158"/>
    </source>
</evidence>
<evidence type="ECO:0000256" key="15">
    <source>
        <dbReference type="ARBA" id="ARBA00024167"/>
    </source>
</evidence>
<keyword evidence="5" id="KW-0433">Leucine-rich repeat</keyword>
<organism evidence="20 21">
    <name type="scientific">Chiloscyllium punctatum</name>
    <name type="common">Brownbanded bambooshark</name>
    <name type="synonym">Hemiscyllium punctatum</name>
    <dbReference type="NCBI Taxonomy" id="137246"/>
    <lineage>
        <taxon>Eukaryota</taxon>
        <taxon>Metazoa</taxon>
        <taxon>Chordata</taxon>
        <taxon>Craniata</taxon>
        <taxon>Vertebrata</taxon>
        <taxon>Chondrichthyes</taxon>
        <taxon>Elasmobranchii</taxon>
        <taxon>Galeomorphii</taxon>
        <taxon>Galeoidea</taxon>
        <taxon>Orectolobiformes</taxon>
        <taxon>Hemiscylliidae</taxon>
        <taxon>Chiloscyllium</taxon>
    </lineage>
</organism>
<dbReference type="SUPFAM" id="SSF52058">
    <property type="entry name" value="L domain-like"/>
    <property type="match status" value="2"/>
</dbReference>
<dbReference type="Proteomes" id="UP000287033">
    <property type="component" value="Unassembled WGS sequence"/>
</dbReference>
<keyword evidence="9" id="KW-0406">Ion transport</keyword>
<keyword evidence="4" id="KW-1003">Cell membrane</keyword>
<accession>A0A401SJC9</accession>
<dbReference type="PANTHER" id="PTHR48004">
    <property type="entry name" value="OS01G0149700 PROTEIN"/>
    <property type="match status" value="1"/>
</dbReference>
<dbReference type="InterPro" id="IPR021040">
    <property type="entry name" value="LRRC8_Pannexin-like"/>
</dbReference>
<dbReference type="InterPro" id="IPR055414">
    <property type="entry name" value="LRR_R13L4/SHOC2-like"/>
</dbReference>
<evidence type="ECO:0000256" key="13">
    <source>
        <dbReference type="ARBA" id="ARBA00024145"/>
    </source>
</evidence>
<dbReference type="OrthoDB" id="1060944at2759"/>
<feature type="transmembrane region" description="Helical" evidence="17">
    <location>
        <begin position="131"/>
        <end position="151"/>
    </location>
</feature>
<feature type="domain" description="Disease resistance R13L4/SHOC-2-like LRR" evidence="19">
    <location>
        <begin position="686"/>
        <end position="762"/>
    </location>
</feature>
<evidence type="ECO:0000256" key="1">
    <source>
        <dbReference type="ARBA" id="ARBA00004651"/>
    </source>
</evidence>
<dbReference type="OMA" id="FMDYLTI"/>
<evidence type="ECO:0000256" key="10">
    <source>
        <dbReference type="ARBA" id="ARBA00023136"/>
    </source>
</evidence>
<keyword evidence="11" id="KW-1015">Disulfide bond</keyword>
<dbReference type="STRING" id="137246.A0A401SJC9"/>
<evidence type="ECO:0000313" key="21">
    <source>
        <dbReference type="Proteomes" id="UP000287033"/>
    </source>
</evidence>
<dbReference type="Pfam" id="PF12534">
    <property type="entry name" value="Pannexin_like"/>
    <property type="match status" value="1"/>
</dbReference>
<dbReference type="SMART" id="SM00365">
    <property type="entry name" value="LRR_SD22"/>
    <property type="match status" value="4"/>
</dbReference>
<evidence type="ECO:0000256" key="17">
    <source>
        <dbReference type="SAM" id="Phobius"/>
    </source>
</evidence>
<keyword evidence="12" id="KW-0407">Ion channel</keyword>
<feature type="transmembrane region" description="Helical" evidence="17">
    <location>
        <begin position="271"/>
        <end position="290"/>
    </location>
</feature>
<proteinExistence type="inferred from homology"/>
<comment type="similarity">
    <text evidence="2">Belongs to the LRRC8 family.</text>
</comment>
<dbReference type="PANTHER" id="PTHR48004:SF59">
    <property type="entry name" value="LEUCINE-RICH REPEAT-CONTAINING N-TERMINAL PLANT-TYPE DOMAIN-CONTAINING PROTEIN"/>
    <property type="match status" value="1"/>
</dbReference>
<comment type="catalytic activity">
    <reaction evidence="15">
        <text>chloride(in) = chloride(out)</text>
        <dbReference type="Rhea" id="RHEA:29823"/>
        <dbReference type="ChEBI" id="CHEBI:17996"/>
    </reaction>
</comment>
<gene>
    <name evidence="20" type="ORF">chiPu_0008896</name>
</gene>
<dbReference type="InterPro" id="IPR032675">
    <property type="entry name" value="LRR_dom_sf"/>
</dbReference>
<evidence type="ECO:0000256" key="7">
    <source>
        <dbReference type="ARBA" id="ARBA00022737"/>
    </source>
</evidence>
<keyword evidence="7" id="KW-0677">Repeat</keyword>
<feature type="transmembrane region" description="Helical" evidence="17">
    <location>
        <begin position="27"/>
        <end position="49"/>
    </location>
</feature>
<evidence type="ECO:0000313" key="20">
    <source>
        <dbReference type="EMBL" id="GCC30445.1"/>
    </source>
</evidence>
<dbReference type="PROSITE" id="PS51450">
    <property type="entry name" value="LRR"/>
    <property type="match status" value="5"/>
</dbReference>
<evidence type="ECO:0000256" key="2">
    <source>
        <dbReference type="ARBA" id="ARBA00010471"/>
    </source>
</evidence>
<evidence type="ECO:0000256" key="3">
    <source>
        <dbReference type="ARBA" id="ARBA00022448"/>
    </source>
</evidence>
<comment type="catalytic activity">
    <reaction evidence="14">
        <text>taurine(out) = taurine(in)</text>
        <dbReference type="Rhea" id="RHEA:66328"/>
        <dbReference type="ChEBI" id="CHEBI:507393"/>
    </reaction>
</comment>
<protein>
    <submittedName>
        <fullName evidence="20">Uncharacterized protein</fullName>
    </submittedName>
</protein>
<sequence length="805" mass="93123">MFSFSDVSILEDKQPAYRVFKPWWDTFMDYLTIIMLFLAIFGCSIQLYMDETFCLPHLSENDEAKQNTQDETSSILQNTPEADDISANPDEHTKSSPSISIHNGRVTKLYIWQYWYVNQMCYSQIPWFTRFFSYLILFHTVVLIICSNFCFTYPKTSSKLQQFLDILQKCFQSPWTTKALSTAVCVDSREQEEMVTSQKPSENDKDEISIKGDSSLAKIPTRIHSNVSVSASTLDKKDAEQAKALFEKVRKFRLHVEEKDTIYKLYAGQTLFKTIHCLIIIGYFPAYIYVVDFNNLCEPNALKLVYYKAFDCTYSTARFVSKMALLYLGLVIIYWILCIHTICWVFRNPLRSYSFEKKVESQFSDIPEVSNDFAFLLHLIDQYDTLYSKRLTVFLSEVSEQKLKLLSLNNDWTVEKVKQNVTKTKKDQYELYLFMLSGIPESVYEVTELQVLRLELCSNVKISNKITQLEHLEEIWLSHCVTEVTPSALMWLKYQIKKLGVKYVSRDEIPDWIYKLIELKELYLTGKLAIEKKAVELEPMKGLRSLRVLYLKTSLSKIPSTIIDVALHLLKLCIHNDKTKISSLSILKKMVNLTQIELHNCELDKIPTATYALSNLQVLDLKGNNLTKIEDVSNLQYLQKLSCLKFWFNMIKTIPATINLIKELEYLYLNNNHIEVLPKVLFTIDKLRYLDLHSNNISVLPNDVGNLKNLYNLDLGNNKIETVPDQLFKCNKLMTLKLSNNLISSISGKISKLSQLSQLELQGNYMEKLPVEIGQCPMLKLSGLVIEPHVIESLPLEVREKMGGS</sequence>
<reference evidence="20 21" key="1">
    <citation type="journal article" date="2018" name="Nat. Ecol. Evol.">
        <title>Shark genomes provide insights into elasmobranch evolution and the origin of vertebrates.</title>
        <authorList>
            <person name="Hara Y"/>
            <person name="Yamaguchi K"/>
            <person name="Onimaru K"/>
            <person name="Kadota M"/>
            <person name="Koyanagi M"/>
            <person name="Keeley SD"/>
            <person name="Tatsumi K"/>
            <person name="Tanaka K"/>
            <person name="Motone F"/>
            <person name="Kageyama Y"/>
            <person name="Nozu R"/>
            <person name="Adachi N"/>
            <person name="Nishimura O"/>
            <person name="Nakagawa R"/>
            <person name="Tanegashima C"/>
            <person name="Kiyatake I"/>
            <person name="Matsumoto R"/>
            <person name="Murakumo K"/>
            <person name="Nishida K"/>
            <person name="Terakita A"/>
            <person name="Kuratani S"/>
            <person name="Sato K"/>
            <person name="Hyodo S Kuraku.S."/>
        </authorList>
    </citation>
    <scope>NUCLEOTIDE SEQUENCE [LARGE SCALE GENOMIC DNA]</scope>
</reference>
<evidence type="ECO:0000256" key="4">
    <source>
        <dbReference type="ARBA" id="ARBA00022475"/>
    </source>
</evidence>
<evidence type="ECO:0000256" key="12">
    <source>
        <dbReference type="ARBA" id="ARBA00023303"/>
    </source>
</evidence>
<keyword evidence="10 17" id="KW-0472">Membrane</keyword>
<evidence type="ECO:0000259" key="19">
    <source>
        <dbReference type="Pfam" id="PF23598"/>
    </source>
</evidence>